<dbReference type="EMBL" id="WIXP02000012">
    <property type="protein sequence ID" value="KAF6201583.1"/>
    <property type="molecule type" value="Genomic_DNA"/>
</dbReference>
<feature type="compositionally biased region" description="Gly residues" evidence="1">
    <location>
        <begin position="1"/>
        <end position="12"/>
    </location>
</feature>
<comment type="caution">
    <text evidence="2">The sequence shown here is derived from an EMBL/GenBank/DDBJ whole genome shotgun (WGS) entry which is preliminary data.</text>
</comment>
<gene>
    <name evidence="2" type="ORF">GE061_003975</name>
</gene>
<keyword evidence="3" id="KW-1185">Reference proteome</keyword>
<feature type="compositionally biased region" description="Polar residues" evidence="1">
    <location>
        <begin position="73"/>
        <end position="92"/>
    </location>
</feature>
<feature type="compositionally biased region" description="Gly residues" evidence="1">
    <location>
        <begin position="39"/>
        <end position="54"/>
    </location>
</feature>
<proteinExistence type="predicted"/>
<dbReference type="Proteomes" id="UP000466442">
    <property type="component" value="Linkage Group LG12"/>
</dbReference>
<evidence type="ECO:0000313" key="3">
    <source>
        <dbReference type="Proteomes" id="UP000466442"/>
    </source>
</evidence>
<evidence type="ECO:0000313" key="2">
    <source>
        <dbReference type="EMBL" id="KAF6201583.1"/>
    </source>
</evidence>
<dbReference type="AlphaFoldDB" id="A0A8S9WY29"/>
<accession>A0A8S9WY29</accession>
<organism evidence="2 3">
    <name type="scientific">Apolygus lucorum</name>
    <name type="common">Small green plant bug</name>
    <name type="synonym">Lygocoris lucorum</name>
    <dbReference type="NCBI Taxonomy" id="248454"/>
    <lineage>
        <taxon>Eukaryota</taxon>
        <taxon>Metazoa</taxon>
        <taxon>Ecdysozoa</taxon>
        <taxon>Arthropoda</taxon>
        <taxon>Hexapoda</taxon>
        <taxon>Insecta</taxon>
        <taxon>Pterygota</taxon>
        <taxon>Neoptera</taxon>
        <taxon>Paraneoptera</taxon>
        <taxon>Hemiptera</taxon>
        <taxon>Heteroptera</taxon>
        <taxon>Panheteroptera</taxon>
        <taxon>Cimicomorpha</taxon>
        <taxon>Miridae</taxon>
        <taxon>Mirini</taxon>
        <taxon>Apolygus</taxon>
    </lineage>
</organism>
<reference evidence="2" key="1">
    <citation type="journal article" date="2021" name="Mol. Ecol. Resour.">
        <title>Apolygus lucorum genome provides insights into omnivorousness and mesophyll feeding.</title>
        <authorList>
            <person name="Liu Y."/>
            <person name="Liu H."/>
            <person name="Wang H."/>
            <person name="Huang T."/>
            <person name="Liu B."/>
            <person name="Yang B."/>
            <person name="Yin L."/>
            <person name="Li B."/>
            <person name="Zhang Y."/>
            <person name="Zhang S."/>
            <person name="Jiang F."/>
            <person name="Zhang X."/>
            <person name="Ren Y."/>
            <person name="Wang B."/>
            <person name="Wang S."/>
            <person name="Lu Y."/>
            <person name="Wu K."/>
            <person name="Fan W."/>
            <person name="Wang G."/>
        </authorList>
    </citation>
    <scope>NUCLEOTIDE SEQUENCE</scope>
    <source>
        <strain evidence="2">12Hb</strain>
    </source>
</reference>
<protein>
    <submittedName>
        <fullName evidence="2">Uncharacterized protein</fullName>
    </submittedName>
</protein>
<evidence type="ECO:0000256" key="1">
    <source>
        <dbReference type="SAM" id="MobiDB-lite"/>
    </source>
</evidence>
<sequence>MLGEQGKAGGLPGAVLDGPQLGQDGRSMRGEALPRPTYAGGGGSKKPVAPGGGDPEAADASRGYLPAVLGKAQQMTFSSPRQPTNRLPHSWL</sequence>
<name>A0A8S9WY29_APOLU</name>
<feature type="region of interest" description="Disordered" evidence="1">
    <location>
        <begin position="1"/>
        <end position="92"/>
    </location>
</feature>